<dbReference type="PROSITE" id="PS01333">
    <property type="entry name" value="PYRASE_GLU"/>
    <property type="match status" value="1"/>
</dbReference>
<feature type="active site" evidence="9 11">
    <location>
        <position position="145"/>
    </location>
</feature>
<dbReference type="AlphaFoldDB" id="A0A5D4T350"/>
<dbReference type="Gene3D" id="3.40.630.20">
    <property type="entry name" value="Peptidase C15, pyroglutamyl peptidase I-like"/>
    <property type="match status" value="1"/>
</dbReference>
<dbReference type="OrthoDB" id="9779738at2"/>
<dbReference type="InterPro" id="IPR000816">
    <property type="entry name" value="Peptidase_C15"/>
</dbReference>
<accession>A0A5D4T350</accession>
<evidence type="ECO:0000256" key="6">
    <source>
        <dbReference type="ARBA" id="ARBA00022670"/>
    </source>
</evidence>
<keyword evidence="5 9" id="KW-0963">Cytoplasm</keyword>
<comment type="subcellular location">
    <subcellularLocation>
        <location evidence="3 9">Cytoplasm</location>
    </subcellularLocation>
</comment>
<dbReference type="GO" id="GO:0006508">
    <property type="term" value="P:proteolysis"/>
    <property type="evidence" value="ECO:0007669"/>
    <property type="project" value="UniProtKB-KW"/>
</dbReference>
<dbReference type="GO" id="GO:0016920">
    <property type="term" value="F:pyroglutamyl-peptidase activity"/>
    <property type="evidence" value="ECO:0007669"/>
    <property type="project" value="UniProtKB-UniRule"/>
</dbReference>
<comment type="similarity">
    <text evidence="4 9">Belongs to the peptidase C15 family.</text>
</comment>
<evidence type="ECO:0000256" key="3">
    <source>
        <dbReference type="ARBA" id="ARBA00004496"/>
    </source>
</evidence>
<dbReference type="InterPro" id="IPR029762">
    <property type="entry name" value="PGP-I_bact-type"/>
</dbReference>
<dbReference type="GO" id="GO:0005829">
    <property type="term" value="C:cytosol"/>
    <property type="evidence" value="ECO:0007669"/>
    <property type="project" value="InterPro"/>
</dbReference>
<evidence type="ECO:0000256" key="2">
    <source>
        <dbReference type="ARBA" id="ARBA00002280"/>
    </source>
</evidence>
<dbReference type="HAMAP" id="MF_00417">
    <property type="entry name" value="Pyrrolid_peptidase"/>
    <property type="match status" value="1"/>
</dbReference>
<dbReference type="PRINTS" id="PR00706">
    <property type="entry name" value="PYROGLUPTASE"/>
</dbReference>
<comment type="caution">
    <text evidence="12">The sequence shown here is derived from an EMBL/GenBank/DDBJ whole genome shotgun (WGS) entry which is preliminary data.</text>
</comment>
<dbReference type="Proteomes" id="UP000324517">
    <property type="component" value="Unassembled WGS sequence"/>
</dbReference>
<keyword evidence="7 9" id="KW-0378">Hydrolase</keyword>
<evidence type="ECO:0000313" key="13">
    <source>
        <dbReference type="Proteomes" id="UP000324517"/>
    </source>
</evidence>
<dbReference type="EMBL" id="VTET01000008">
    <property type="protein sequence ID" value="TYS70033.1"/>
    <property type="molecule type" value="Genomic_DNA"/>
</dbReference>
<keyword evidence="6 9" id="KW-0645">Protease</keyword>
<name>A0A5D4T350_9BACI</name>
<evidence type="ECO:0000256" key="9">
    <source>
        <dbReference type="HAMAP-Rule" id="MF_00417"/>
    </source>
</evidence>
<dbReference type="InterPro" id="IPR016125">
    <property type="entry name" value="Peptidase_C15-like"/>
</dbReference>
<dbReference type="CDD" id="cd00501">
    <property type="entry name" value="Peptidase_C15"/>
    <property type="match status" value="1"/>
</dbReference>
<dbReference type="RefSeq" id="WP_148979939.1">
    <property type="nucleotide sequence ID" value="NZ_JBNILM010000006.1"/>
</dbReference>
<dbReference type="NCBIfam" id="NF009676">
    <property type="entry name" value="PRK13197.1"/>
    <property type="match status" value="1"/>
</dbReference>
<comment type="subunit">
    <text evidence="9">Homotetramer.</text>
</comment>
<dbReference type="PIRSF" id="PIRSF015592">
    <property type="entry name" value="Prld-crbxl_pptds"/>
    <property type="match status" value="1"/>
</dbReference>
<dbReference type="InterPro" id="IPR036440">
    <property type="entry name" value="Peptidase_C15-like_sf"/>
</dbReference>
<evidence type="ECO:0000256" key="5">
    <source>
        <dbReference type="ARBA" id="ARBA00022490"/>
    </source>
</evidence>
<proteinExistence type="inferred from homology"/>
<dbReference type="InterPro" id="IPR033693">
    <property type="entry name" value="PGPEP1_Glu_AS"/>
</dbReference>
<reference evidence="12 13" key="1">
    <citation type="submission" date="2019-08" db="EMBL/GenBank/DDBJ databases">
        <title>Bacillus genomes from the desert of Cuatro Cienegas, Coahuila.</title>
        <authorList>
            <person name="Olmedo-Alvarez G."/>
        </authorList>
    </citation>
    <scope>NUCLEOTIDE SEQUENCE [LARGE SCALE GENOMIC DNA]</scope>
    <source>
        <strain evidence="12 13">CH98b_3T</strain>
    </source>
</reference>
<dbReference type="PROSITE" id="PS01334">
    <property type="entry name" value="PYRASE_CYS"/>
    <property type="match status" value="1"/>
</dbReference>
<gene>
    <name evidence="9" type="primary">pcp</name>
    <name evidence="12" type="ORF">FZC75_15455</name>
</gene>
<comment type="function">
    <text evidence="2 9">Removes 5-oxoproline from various penultimate amino acid residues except L-proline.</text>
</comment>
<dbReference type="SUPFAM" id="SSF53182">
    <property type="entry name" value="Pyrrolidone carboxyl peptidase (pyroglutamate aminopeptidase)"/>
    <property type="match status" value="1"/>
</dbReference>
<dbReference type="EC" id="3.4.19.3" evidence="9"/>
<evidence type="ECO:0000256" key="1">
    <source>
        <dbReference type="ARBA" id="ARBA00001770"/>
    </source>
</evidence>
<sequence length="217" mass="23671">MTKTLLLTGFEPFLNFKINPTEEIVRELDQQIIGQYQVISRVLPVDFTESEKLLLEYMEELQPDAVVSLGLAAGRAHITPERIAINCKDAGGAPDNNGVVLQDAPINPDGPDGYFSTLPIRAMVNHLNENNFPAKISNTAGTYLCNNVMYAVLHKLAQQGTGRKANTSDTDEPSTAQIPAGFIHIPASHQLATQLNNTPSWSQTDLTAAIKLTIETM</sequence>
<evidence type="ECO:0000256" key="10">
    <source>
        <dbReference type="PROSITE-ProRule" id="PRU10076"/>
    </source>
</evidence>
<organism evidence="12 13">
    <name type="scientific">Sutcliffiella horikoshii</name>
    <dbReference type="NCBI Taxonomy" id="79883"/>
    <lineage>
        <taxon>Bacteria</taxon>
        <taxon>Bacillati</taxon>
        <taxon>Bacillota</taxon>
        <taxon>Bacilli</taxon>
        <taxon>Bacillales</taxon>
        <taxon>Bacillaceae</taxon>
        <taxon>Sutcliffiella</taxon>
    </lineage>
</organism>
<feature type="active site" evidence="9 10">
    <location>
        <position position="81"/>
    </location>
</feature>
<evidence type="ECO:0000256" key="7">
    <source>
        <dbReference type="ARBA" id="ARBA00022801"/>
    </source>
</evidence>
<keyword evidence="8 9" id="KW-0788">Thiol protease</keyword>
<feature type="active site" evidence="9">
    <location>
        <position position="184"/>
    </location>
</feature>
<comment type="catalytic activity">
    <reaction evidence="1 9 10">
        <text>Release of an N-terminal pyroglutamyl group from a polypeptide, the second amino acid generally not being Pro.</text>
        <dbReference type="EC" id="3.4.19.3"/>
    </reaction>
</comment>
<dbReference type="PANTHER" id="PTHR23402:SF1">
    <property type="entry name" value="PYROGLUTAMYL-PEPTIDASE I"/>
    <property type="match status" value="1"/>
</dbReference>
<dbReference type="PANTHER" id="PTHR23402">
    <property type="entry name" value="PROTEASE FAMILY C15 PYROGLUTAMYL-PEPTIDASE I-RELATED"/>
    <property type="match status" value="1"/>
</dbReference>
<evidence type="ECO:0000313" key="12">
    <source>
        <dbReference type="EMBL" id="TYS70033.1"/>
    </source>
</evidence>
<evidence type="ECO:0000256" key="8">
    <source>
        <dbReference type="ARBA" id="ARBA00022807"/>
    </source>
</evidence>
<dbReference type="InterPro" id="IPR033694">
    <property type="entry name" value="PGPEP1_Cys_AS"/>
</dbReference>
<evidence type="ECO:0000256" key="11">
    <source>
        <dbReference type="PROSITE-ProRule" id="PRU10077"/>
    </source>
</evidence>
<protein>
    <recommendedName>
        <fullName evidence="9">Pyrrolidone-carboxylate peptidase</fullName>
        <ecNumber evidence="9">3.4.19.3</ecNumber>
    </recommendedName>
    <alternativeName>
        <fullName evidence="9">5-oxoprolyl-peptidase</fullName>
    </alternativeName>
    <alternativeName>
        <fullName evidence="9">Pyroglutamyl-peptidase I</fullName>
        <shortName evidence="9">PGP-I</shortName>
        <shortName evidence="9">Pyrase</shortName>
    </alternativeName>
</protein>
<dbReference type="Pfam" id="PF01470">
    <property type="entry name" value="Peptidase_C15"/>
    <property type="match status" value="1"/>
</dbReference>
<evidence type="ECO:0000256" key="4">
    <source>
        <dbReference type="ARBA" id="ARBA00006641"/>
    </source>
</evidence>